<dbReference type="InterPro" id="IPR050464">
    <property type="entry name" value="Zeta_carotene_desat/Oxidored"/>
</dbReference>
<dbReference type="InterPro" id="IPR002937">
    <property type="entry name" value="Amino_oxidase"/>
</dbReference>
<reference evidence="13" key="1">
    <citation type="submission" date="2020-11" db="EMBL/GenBank/DDBJ databases">
        <authorList>
            <consortium name="DOE Joint Genome Institute"/>
            <person name="Ahrendt S."/>
            <person name="Riley R."/>
            <person name="Andreopoulos W."/>
            <person name="Labutti K."/>
            <person name="Pangilinan J."/>
            <person name="Ruiz-Duenas F.J."/>
            <person name="Barrasa J.M."/>
            <person name="Sanchez-Garcia M."/>
            <person name="Camarero S."/>
            <person name="Miyauchi S."/>
            <person name="Serrano A."/>
            <person name="Linde D."/>
            <person name="Babiker R."/>
            <person name="Drula E."/>
            <person name="Ayuso-Fernandez I."/>
            <person name="Pacheco R."/>
            <person name="Padilla G."/>
            <person name="Ferreira P."/>
            <person name="Barriuso J."/>
            <person name="Kellner H."/>
            <person name="Castanera R."/>
            <person name="Alfaro M."/>
            <person name="Ramirez L."/>
            <person name="Pisabarro A.G."/>
            <person name="Kuo A."/>
            <person name="Tritt A."/>
            <person name="Lipzen A."/>
            <person name="He G."/>
            <person name="Yan M."/>
            <person name="Ng V."/>
            <person name="Cullen D."/>
            <person name="Martin F."/>
            <person name="Rosso M.-N."/>
            <person name="Henrissat B."/>
            <person name="Hibbett D."/>
            <person name="Martinez A.T."/>
            <person name="Grigoriev I.V."/>
        </authorList>
    </citation>
    <scope>NUCLEOTIDE SEQUENCE</scope>
    <source>
        <strain evidence="13">ATCC 90797</strain>
    </source>
</reference>
<keyword evidence="7 11" id="KW-0560">Oxidoreductase</keyword>
<dbReference type="Proteomes" id="UP000807025">
    <property type="component" value="Unassembled WGS sequence"/>
</dbReference>
<dbReference type="EMBL" id="MU154526">
    <property type="protein sequence ID" value="KAF9500791.1"/>
    <property type="molecule type" value="Genomic_DNA"/>
</dbReference>
<gene>
    <name evidence="13" type="ORF">BDN71DRAFT_1480057</name>
</gene>
<comment type="function">
    <text evidence="1 11">Catalyzes the 6-electron oxidation of protoporphyrinogen-IX to form protoporphyrin-IX.</text>
</comment>
<keyword evidence="14" id="KW-1185">Reference proteome</keyword>
<evidence type="ECO:0000256" key="5">
    <source>
        <dbReference type="ARBA" id="ARBA00022630"/>
    </source>
</evidence>
<comment type="subcellular location">
    <subcellularLocation>
        <location evidence="11">Mitochondrion inner membrane</location>
    </subcellularLocation>
</comment>
<name>A0A9P6AB74_PLEER</name>
<dbReference type="EC" id="1.3.3.4" evidence="4 11"/>
<evidence type="ECO:0000259" key="12">
    <source>
        <dbReference type="Pfam" id="PF01593"/>
    </source>
</evidence>
<feature type="domain" description="Amine oxidase" evidence="12">
    <location>
        <begin position="12"/>
        <end position="472"/>
    </location>
</feature>
<dbReference type="GO" id="GO:0006782">
    <property type="term" value="P:protoporphyrinogen IX biosynthetic process"/>
    <property type="evidence" value="ECO:0007669"/>
    <property type="project" value="UniProtKB-UniRule"/>
</dbReference>
<comment type="catalytic activity">
    <reaction evidence="10 11">
        <text>protoporphyrinogen IX + 3 O2 = protoporphyrin IX + 3 H2O2</text>
        <dbReference type="Rhea" id="RHEA:25576"/>
        <dbReference type="ChEBI" id="CHEBI:15379"/>
        <dbReference type="ChEBI" id="CHEBI:16240"/>
        <dbReference type="ChEBI" id="CHEBI:57306"/>
        <dbReference type="ChEBI" id="CHEBI:57307"/>
        <dbReference type="EC" id="1.3.3.4"/>
    </reaction>
</comment>
<keyword evidence="9 11" id="KW-0627">Porphyrin biosynthesis</keyword>
<accession>A0A9P6AB74</accession>
<organism evidence="13 14">
    <name type="scientific">Pleurotus eryngii</name>
    <name type="common">Boletus of the steppes</name>
    <dbReference type="NCBI Taxonomy" id="5323"/>
    <lineage>
        <taxon>Eukaryota</taxon>
        <taxon>Fungi</taxon>
        <taxon>Dikarya</taxon>
        <taxon>Basidiomycota</taxon>
        <taxon>Agaricomycotina</taxon>
        <taxon>Agaricomycetes</taxon>
        <taxon>Agaricomycetidae</taxon>
        <taxon>Agaricales</taxon>
        <taxon>Pleurotineae</taxon>
        <taxon>Pleurotaceae</taxon>
        <taxon>Pleurotus</taxon>
    </lineage>
</organism>
<comment type="similarity">
    <text evidence="3 11">Belongs to the protoporphyrinogen/coproporphyrinogen oxidase family. Protoporphyrinogen oxidase subfamily.</text>
</comment>
<evidence type="ECO:0000256" key="11">
    <source>
        <dbReference type="RuleBase" id="RU367069"/>
    </source>
</evidence>
<evidence type="ECO:0000256" key="1">
    <source>
        <dbReference type="ARBA" id="ARBA00002600"/>
    </source>
</evidence>
<evidence type="ECO:0000256" key="7">
    <source>
        <dbReference type="ARBA" id="ARBA00023002"/>
    </source>
</evidence>
<dbReference type="GO" id="GO:0005743">
    <property type="term" value="C:mitochondrial inner membrane"/>
    <property type="evidence" value="ECO:0007669"/>
    <property type="project" value="UniProtKB-SubCell"/>
</dbReference>
<dbReference type="GO" id="GO:0004729">
    <property type="term" value="F:oxygen-dependent protoporphyrinogen oxidase activity"/>
    <property type="evidence" value="ECO:0007669"/>
    <property type="project" value="UniProtKB-UniRule"/>
</dbReference>
<evidence type="ECO:0000256" key="8">
    <source>
        <dbReference type="ARBA" id="ARBA00023133"/>
    </source>
</evidence>
<dbReference type="OrthoDB" id="438553at2759"/>
<dbReference type="NCBIfam" id="TIGR00562">
    <property type="entry name" value="proto_IX_ox"/>
    <property type="match status" value="1"/>
</dbReference>
<dbReference type="PANTHER" id="PTHR42923">
    <property type="entry name" value="PROTOPORPHYRINOGEN OXIDASE"/>
    <property type="match status" value="1"/>
</dbReference>
<evidence type="ECO:0000256" key="3">
    <source>
        <dbReference type="ARBA" id="ARBA00010551"/>
    </source>
</evidence>
<comment type="cofactor">
    <cofactor evidence="11">
        <name>FAD</name>
        <dbReference type="ChEBI" id="CHEBI:57692"/>
    </cofactor>
    <text evidence="11">Binds 1 FAD per subunit.</text>
</comment>
<keyword evidence="8 11" id="KW-0350">Heme biosynthesis</keyword>
<dbReference type="SUPFAM" id="SSF54373">
    <property type="entry name" value="FAD-linked reductases, C-terminal domain"/>
    <property type="match status" value="1"/>
</dbReference>
<keyword evidence="5 11" id="KW-0285">Flavoprotein</keyword>
<dbReference type="Gene3D" id="3.50.50.60">
    <property type="entry name" value="FAD/NAD(P)-binding domain"/>
    <property type="match status" value="1"/>
</dbReference>
<comment type="caution">
    <text evidence="13">The sequence shown here is derived from an EMBL/GenBank/DDBJ whole genome shotgun (WGS) entry which is preliminary data.</text>
</comment>
<dbReference type="SUPFAM" id="SSF51905">
    <property type="entry name" value="FAD/NAD(P)-binding domain"/>
    <property type="match status" value="1"/>
</dbReference>
<dbReference type="PANTHER" id="PTHR42923:SF3">
    <property type="entry name" value="PROTOPORPHYRINOGEN OXIDASE"/>
    <property type="match status" value="1"/>
</dbReference>
<protein>
    <recommendedName>
        <fullName evidence="4 11">Protoporphyrinogen oxidase</fullName>
        <ecNumber evidence="4 11">1.3.3.4</ecNumber>
    </recommendedName>
</protein>
<comment type="pathway">
    <text evidence="2 11">Porphyrin-containing compound metabolism; protoporphyrin-IX biosynthesis; protoporphyrin-IX from protoporphyrinogen-IX: step 1/1.</text>
</comment>
<dbReference type="AlphaFoldDB" id="A0A9P6AB74"/>
<evidence type="ECO:0000256" key="6">
    <source>
        <dbReference type="ARBA" id="ARBA00022827"/>
    </source>
</evidence>
<evidence type="ECO:0000256" key="9">
    <source>
        <dbReference type="ARBA" id="ARBA00023244"/>
    </source>
</evidence>
<evidence type="ECO:0000256" key="4">
    <source>
        <dbReference type="ARBA" id="ARBA00012867"/>
    </source>
</evidence>
<sequence>MPAHVAILGGGLSGLSAAFHLSRQFPSTLITIIEKHTKLGGWAQSDRIQLKDKHGRPCSVLLESGPRTLRPNANSVLELVHLLGLKDSLVLTPRSAAAARKRFLYIYGTKGLTPLPSSVATLVSSPLRSLFLRAGLRDTLIARQHRSGDESVDSFLSRHFGEDLALTLGSALVHGIYAADSRKLSVRAAFPLLCEAEKRGRGRVIAGSFLSSPTATNGYDLGDMKSVMDGISVYSFRDGLSTIANALQAHLASKPNVRLLLGTGVSRLSIGDDVEVTTSTGEQIRPTHVVSALPLPQLQALLAPSSLPHLDANPSSSVTVANFVFPPSSRFHPDGFGYLIPRPRAGYQTAENPGILGTVFDSCSLAAQDTPSTPPIKVTMMLGGPYGRADIAESTLLRHLASHLGGERLPEVLYSRMQHHQDCIPTFAPGHLERMGELRRVLREGPWKGRLEVIGAGVGGVSVGDCIEAGRNVGIDWL</sequence>
<proteinExistence type="inferred from homology"/>
<evidence type="ECO:0000256" key="2">
    <source>
        <dbReference type="ARBA" id="ARBA00005073"/>
    </source>
</evidence>
<keyword evidence="6 11" id="KW-0274">FAD</keyword>
<dbReference type="Pfam" id="PF01593">
    <property type="entry name" value="Amino_oxidase"/>
    <property type="match status" value="1"/>
</dbReference>
<dbReference type="InterPro" id="IPR004572">
    <property type="entry name" value="Protoporphyrinogen_oxidase"/>
</dbReference>
<evidence type="ECO:0000313" key="14">
    <source>
        <dbReference type="Proteomes" id="UP000807025"/>
    </source>
</evidence>
<evidence type="ECO:0000256" key="10">
    <source>
        <dbReference type="ARBA" id="ARBA00047554"/>
    </source>
</evidence>
<dbReference type="InterPro" id="IPR036188">
    <property type="entry name" value="FAD/NAD-bd_sf"/>
</dbReference>
<evidence type="ECO:0000313" key="13">
    <source>
        <dbReference type="EMBL" id="KAF9500791.1"/>
    </source>
</evidence>